<evidence type="ECO:0000256" key="1">
    <source>
        <dbReference type="ARBA" id="ARBA00004496"/>
    </source>
</evidence>
<dbReference type="Gene3D" id="3.40.1190.10">
    <property type="entry name" value="Mur-like, catalytic domain"/>
    <property type="match status" value="1"/>
</dbReference>
<evidence type="ECO:0000256" key="8">
    <source>
        <dbReference type="RuleBase" id="RU003664"/>
    </source>
</evidence>
<dbReference type="SUPFAM" id="SSF53623">
    <property type="entry name" value="MurD-like peptide ligases, catalytic domain"/>
    <property type="match status" value="1"/>
</dbReference>
<dbReference type="PANTHER" id="PTHR43692">
    <property type="entry name" value="UDP-N-ACETYLMURAMOYLALANINE--D-GLUTAMATE LIGASE"/>
    <property type="match status" value="1"/>
</dbReference>
<dbReference type="GO" id="GO:0009252">
    <property type="term" value="P:peptidoglycan biosynthetic process"/>
    <property type="evidence" value="ECO:0007669"/>
    <property type="project" value="UniProtKB-UniRule"/>
</dbReference>
<dbReference type="InterPro" id="IPR013221">
    <property type="entry name" value="Mur_ligase_cen"/>
</dbReference>
<keyword evidence="6 7" id="KW-0067">ATP-binding</keyword>
<dbReference type="HAMAP" id="MF_00639">
    <property type="entry name" value="MurD"/>
    <property type="match status" value="1"/>
</dbReference>
<dbReference type="OrthoDB" id="9809796at2"/>
<dbReference type="Pfam" id="PF21377">
    <property type="entry name" value="MurD_N"/>
    <property type="match status" value="1"/>
</dbReference>
<evidence type="ECO:0000256" key="7">
    <source>
        <dbReference type="HAMAP-Rule" id="MF_00639"/>
    </source>
</evidence>
<keyword evidence="7 8" id="KW-0132">Cell division</keyword>
<dbReference type="InterPro" id="IPR036565">
    <property type="entry name" value="Mur-like_cat_sf"/>
</dbReference>
<feature type="domain" description="Mur ligase central" evidence="10">
    <location>
        <begin position="107"/>
        <end position="293"/>
    </location>
</feature>
<dbReference type="GO" id="GO:0005737">
    <property type="term" value="C:cytoplasm"/>
    <property type="evidence" value="ECO:0007669"/>
    <property type="project" value="UniProtKB-SubCell"/>
</dbReference>
<evidence type="ECO:0000256" key="4">
    <source>
        <dbReference type="ARBA" id="ARBA00022598"/>
    </source>
</evidence>
<comment type="subcellular location">
    <subcellularLocation>
        <location evidence="1 7 8">Cytoplasm</location>
    </subcellularLocation>
</comment>
<dbReference type="PANTHER" id="PTHR43692:SF1">
    <property type="entry name" value="UDP-N-ACETYLMURAMOYLALANINE--D-GLUTAMATE LIGASE"/>
    <property type="match status" value="1"/>
</dbReference>
<dbReference type="AlphaFoldDB" id="A0A2N3IHD3"/>
<dbReference type="EC" id="6.3.2.9" evidence="7 8"/>
<organism evidence="11 12">
    <name type="scientific">Raineya orbicola</name>
    <dbReference type="NCBI Taxonomy" id="2016530"/>
    <lineage>
        <taxon>Bacteria</taxon>
        <taxon>Pseudomonadati</taxon>
        <taxon>Bacteroidota</taxon>
        <taxon>Cytophagia</taxon>
        <taxon>Cytophagales</taxon>
        <taxon>Raineyaceae</taxon>
        <taxon>Raineya</taxon>
    </lineage>
</organism>
<dbReference type="GO" id="GO:0005524">
    <property type="term" value="F:ATP binding"/>
    <property type="evidence" value="ECO:0007669"/>
    <property type="project" value="UniProtKB-UniRule"/>
</dbReference>
<dbReference type="GO" id="GO:0071555">
    <property type="term" value="P:cell wall organization"/>
    <property type="evidence" value="ECO:0007669"/>
    <property type="project" value="UniProtKB-KW"/>
</dbReference>
<keyword evidence="3 7" id="KW-0963">Cytoplasm</keyword>
<dbReference type="Proteomes" id="UP000233387">
    <property type="component" value="Unassembled WGS sequence"/>
</dbReference>
<dbReference type="Gene3D" id="3.90.190.20">
    <property type="entry name" value="Mur ligase, C-terminal domain"/>
    <property type="match status" value="1"/>
</dbReference>
<keyword evidence="5 7" id="KW-0547">Nucleotide-binding</keyword>
<evidence type="ECO:0000256" key="6">
    <source>
        <dbReference type="ARBA" id="ARBA00022840"/>
    </source>
</evidence>
<comment type="similarity">
    <text evidence="7">Belongs to the MurCDEF family.</text>
</comment>
<keyword evidence="7 8" id="KW-0131">Cell cycle</keyword>
<dbReference type="InterPro" id="IPR036615">
    <property type="entry name" value="Mur_ligase_C_dom_sf"/>
</dbReference>
<comment type="pathway">
    <text evidence="2 7 8">Cell wall biogenesis; peptidoglycan biosynthesis.</text>
</comment>
<evidence type="ECO:0000256" key="2">
    <source>
        <dbReference type="ARBA" id="ARBA00004752"/>
    </source>
</evidence>
<dbReference type="InterPro" id="IPR004101">
    <property type="entry name" value="Mur_ligase_C"/>
</dbReference>
<keyword evidence="7 8" id="KW-0961">Cell wall biogenesis/degradation</keyword>
<dbReference type="Gene3D" id="3.40.50.720">
    <property type="entry name" value="NAD(P)-binding Rossmann-like Domain"/>
    <property type="match status" value="1"/>
</dbReference>
<evidence type="ECO:0000256" key="3">
    <source>
        <dbReference type="ARBA" id="ARBA00022490"/>
    </source>
</evidence>
<evidence type="ECO:0000259" key="10">
    <source>
        <dbReference type="Pfam" id="PF08245"/>
    </source>
</evidence>
<evidence type="ECO:0000313" key="12">
    <source>
        <dbReference type="Proteomes" id="UP000233387"/>
    </source>
</evidence>
<feature type="binding site" evidence="7">
    <location>
        <begin position="109"/>
        <end position="115"/>
    </location>
    <ligand>
        <name>ATP</name>
        <dbReference type="ChEBI" id="CHEBI:30616"/>
    </ligand>
</feature>
<sequence>MKKVVVLGAGESGTGAALLAKAKNFEVFVSDGGKILEKYKKILEENEIPFEEGTHTPEIIFSANEIIKSPGIPDNTPIVLAALEKQIPVISEIEFGFRHTKAKIIAITGSNGKTTTTLLTYHILKNAGLNVGLAGNVGESFAQKVIENHHEYYVLEVSSFQLDGCFLFKPYISAILNITPDHLDRYESFEAYADAKFRIIRSQNENDYFIYNADSEIIEKKILKLKPAVQQLAITLAAKDDLKAISKVSYYQNGKIITRLPYNRPSQLTFQESDIALQGKHNIFNAMVAILVAQILGVDNEKIKEGLATFQGVPHRLEQVREVRGVKFINDSKATNVDSVFYALDSFEEEKKIIWIAGGVDKGNNYEQIKDLVAGRVKHLIALGKDNSKLCNFFENAVDITKTDNIEEAVKKAYKLAKKGDIVLLSPACASFDLFKNYEDRGEQFRKAVESLK</sequence>
<keyword evidence="7 8" id="KW-0133">Cell shape</keyword>
<comment type="caution">
    <text evidence="11">The sequence shown here is derived from an EMBL/GenBank/DDBJ whole genome shotgun (WGS) entry which is preliminary data.</text>
</comment>
<evidence type="ECO:0000313" key="11">
    <source>
        <dbReference type="EMBL" id="PKQ69717.1"/>
    </source>
</evidence>
<proteinExistence type="inferred from homology"/>
<evidence type="ECO:0000256" key="5">
    <source>
        <dbReference type="ARBA" id="ARBA00022741"/>
    </source>
</evidence>
<evidence type="ECO:0000259" key="9">
    <source>
        <dbReference type="Pfam" id="PF02875"/>
    </source>
</evidence>
<gene>
    <name evidence="7" type="primary">murD</name>
    <name evidence="11" type="ORF">Rain11_1280</name>
</gene>
<keyword evidence="7 8" id="KW-0573">Peptidoglycan synthesis</keyword>
<dbReference type="SUPFAM" id="SSF51984">
    <property type="entry name" value="MurCD N-terminal domain"/>
    <property type="match status" value="1"/>
</dbReference>
<accession>A0A2N3IHD3</accession>
<keyword evidence="4 7" id="KW-0436">Ligase</keyword>
<protein>
    <recommendedName>
        <fullName evidence="7 8">UDP-N-acetylmuramoylalanine--D-glutamate ligase</fullName>
        <ecNumber evidence="7 8">6.3.2.9</ecNumber>
    </recommendedName>
    <alternativeName>
        <fullName evidence="7">D-glutamic acid-adding enzyme</fullName>
    </alternativeName>
    <alternativeName>
        <fullName evidence="7">UDP-N-acetylmuramoyl-L-alanyl-D-glutamate synthetase</fullName>
    </alternativeName>
</protein>
<dbReference type="SUPFAM" id="SSF53244">
    <property type="entry name" value="MurD-like peptide ligases, peptide-binding domain"/>
    <property type="match status" value="1"/>
</dbReference>
<dbReference type="Pfam" id="PF02875">
    <property type="entry name" value="Mur_ligase_C"/>
    <property type="match status" value="1"/>
</dbReference>
<dbReference type="NCBIfam" id="TIGR01087">
    <property type="entry name" value="murD"/>
    <property type="match status" value="1"/>
</dbReference>
<dbReference type="RefSeq" id="WP_101358545.1">
    <property type="nucleotide sequence ID" value="NZ_NKXO01000017.1"/>
</dbReference>
<dbReference type="GO" id="GO:0051301">
    <property type="term" value="P:cell division"/>
    <property type="evidence" value="ECO:0007669"/>
    <property type="project" value="UniProtKB-KW"/>
</dbReference>
<dbReference type="EMBL" id="NKXO01000017">
    <property type="protein sequence ID" value="PKQ69717.1"/>
    <property type="molecule type" value="Genomic_DNA"/>
</dbReference>
<comment type="function">
    <text evidence="7 8">Cell wall formation. Catalyzes the addition of glutamate to the nucleotide precursor UDP-N-acetylmuramoyl-L-alanine (UMA).</text>
</comment>
<feature type="domain" description="Mur ligase C-terminal" evidence="9">
    <location>
        <begin position="315"/>
        <end position="429"/>
    </location>
</feature>
<dbReference type="Pfam" id="PF08245">
    <property type="entry name" value="Mur_ligase_M"/>
    <property type="match status" value="1"/>
</dbReference>
<keyword evidence="12" id="KW-1185">Reference proteome</keyword>
<reference evidence="11 12" key="1">
    <citation type="submission" date="2017-06" db="EMBL/GenBank/DDBJ databases">
        <title>Raineya orbicola gen. nov., sp. nov. a slightly thermophilic bacterium of the phylum Bacteroidetes and the description of Raineyaceae fam. nov.</title>
        <authorList>
            <person name="Albuquerque L."/>
            <person name="Polonia A.R.M."/>
            <person name="Barroso C."/>
            <person name="Froufe H.J.C."/>
            <person name="Lage O."/>
            <person name="Lobo-Da-Cunha A."/>
            <person name="Egas C."/>
            <person name="Da Costa M.S."/>
        </authorList>
    </citation>
    <scope>NUCLEOTIDE SEQUENCE [LARGE SCALE GENOMIC DNA]</scope>
    <source>
        <strain evidence="11 12">SPSPC-11</strain>
    </source>
</reference>
<dbReference type="GO" id="GO:0008360">
    <property type="term" value="P:regulation of cell shape"/>
    <property type="evidence" value="ECO:0007669"/>
    <property type="project" value="UniProtKB-KW"/>
</dbReference>
<dbReference type="UniPathway" id="UPA00219"/>
<dbReference type="InterPro" id="IPR005762">
    <property type="entry name" value="MurD"/>
</dbReference>
<comment type="catalytic activity">
    <reaction evidence="7 8">
        <text>UDP-N-acetyl-alpha-D-muramoyl-L-alanine + D-glutamate + ATP = UDP-N-acetyl-alpha-D-muramoyl-L-alanyl-D-glutamate + ADP + phosphate + H(+)</text>
        <dbReference type="Rhea" id="RHEA:16429"/>
        <dbReference type="ChEBI" id="CHEBI:15378"/>
        <dbReference type="ChEBI" id="CHEBI:29986"/>
        <dbReference type="ChEBI" id="CHEBI:30616"/>
        <dbReference type="ChEBI" id="CHEBI:43474"/>
        <dbReference type="ChEBI" id="CHEBI:83898"/>
        <dbReference type="ChEBI" id="CHEBI:83900"/>
        <dbReference type="ChEBI" id="CHEBI:456216"/>
        <dbReference type="EC" id="6.3.2.9"/>
    </reaction>
</comment>
<dbReference type="GO" id="GO:0008764">
    <property type="term" value="F:UDP-N-acetylmuramoylalanine-D-glutamate ligase activity"/>
    <property type="evidence" value="ECO:0007669"/>
    <property type="project" value="UniProtKB-UniRule"/>
</dbReference>
<name>A0A2N3IHD3_9BACT</name>